<evidence type="ECO:0000256" key="4">
    <source>
        <dbReference type="ARBA" id="ARBA00022801"/>
    </source>
</evidence>
<comment type="cofactor">
    <cofactor evidence="1">
        <name>a divalent metal cation</name>
        <dbReference type="ChEBI" id="CHEBI:60240"/>
    </cofactor>
</comment>
<sequence length="294" mass="33609">MLLGMTGFGSATAENDRLSVHAELRTVNNRYLKVSSRYPDFYAKLGSQIEKLIRSSVSRGTVNLTLRIDSLDRTSDYLLDEEVIKQYWEQLKHLSEACHTPLPNHVDSLLTLPGAAIDNYSRSHTPESDWPLIEQAIRGALQELTEFRKKEGESAQADLESSNQIIRQQLEIVKEKAPRVVTNYRDRLHQRLADLLKDQEVELDPDSLIREVSMFADRCDINEEISRLGCHLEQFDSIITSKTSQGKKLEFLVQEMFREINTIGSKANDVEISHAVIEMKLAVEKIRENVQNVE</sequence>
<accession>A0A3D3RD36</accession>
<gene>
    <name evidence="8" type="ORF">DIT97_24340</name>
</gene>
<dbReference type="Proteomes" id="UP000263642">
    <property type="component" value="Unassembled WGS sequence"/>
</dbReference>
<dbReference type="AlphaFoldDB" id="A0A3D3RD36"/>
<feature type="domain" description="Endoribonuclease YicC-like C-terminal" evidence="7">
    <location>
        <begin position="173"/>
        <end position="294"/>
    </location>
</feature>
<evidence type="ECO:0000256" key="3">
    <source>
        <dbReference type="ARBA" id="ARBA00022759"/>
    </source>
</evidence>
<evidence type="ECO:0000256" key="5">
    <source>
        <dbReference type="ARBA" id="ARBA00035648"/>
    </source>
</evidence>
<dbReference type="GO" id="GO:0016787">
    <property type="term" value="F:hydrolase activity"/>
    <property type="evidence" value="ECO:0007669"/>
    <property type="project" value="UniProtKB-KW"/>
</dbReference>
<dbReference type="RefSeq" id="WP_197998334.1">
    <property type="nucleotide sequence ID" value="NZ_CAXAST010000007.1"/>
</dbReference>
<evidence type="ECO:0000313" key="8">
    <source>
        <dbReference type="EMBL" id="HCO26002.1"/>
    </source>
</evidence>
<keyword evidence="3" id="KW-0255">Endonuclease</keyword>
<organism evidence="8 9">
    <name type="scientific">Gimesia maris</name>
    <dbReference type="NCBI Taxonomy" id="122"/>
    <lineage>
        <taxon>Bacteria</taxon>
        <taxon>Pseudomonadati</taxon>
        <taxon>Planctomycetota</taxon>
        <taxon>Planctomycetia</taxon>
        <taxon>Planctomycetales</taxon>
        <taxon>Planctomycetaceae</taxon>
        <taxon>Gimesia</taxon>
    </lineage>
</organism>
<dbReference type="Pfam" id="PF08340">
    <property type="entry name" value="YicC-like_C"/>
    <property type="match status" value="1"/>
</dbReference>
<dbReference type="InterPro" id="IPR005229">
    <property type="entry name" value="YicC/YloC-like"/>
</dbReference>
<dbReference type="PANTHER" id="PTHR30636:SF3">
    <property type="entry name" value="UPF0701 PROTEIN YICC"/>
    <property type="match status" value="1"/>
</dbReference>
<protein>
    <submittedName>
        <fullName evidence="8">YicC family protein</fullName>
    </submittedName>
</protein>
<comment type="similarity">
    <text evidence="5">Belongs to the YicC/YloC family.</text>
</comment>
<feature type="domain" description="Endoribonuclease YicC-like N-terminal" evidence="6">
    <location>
        <begin position="4"/>
        <end position="154"/>
    </location>
</feature>
<evidence type="ECO:0000259" key="6">
    <source>
        <dbReference type="Pfam" id="PF03755"/>
    </source>
</evidence>
<dbReference type="InterPro" id="IPR013527">
    <property type="entry name" value="YicC-like_N"/>
</dbReference>
<dbReference type="NCBIfam" id="TIGR00255">
    <property type="entry name" value="YicC/YloC family endoribonuclease"/>
    <property type="match status" value="1"/>
</dbReference>
<evidence type="ECO:0000256" key="1">
    <source>
        <dbReference type="ARBA" id="ARBA00001968"/>
    </source>
</evidence>
<comment type="caution">
    <text evidence="8">The sequence shown here is derived from an EMBL/GenBank/DDBJ whole genome shotgun (WGS) entry which is preliminary data.</text>
</comment>
<keyword evidence="4" id="KW-0378">Hydrolase</keyword>
<name>A0A3D3RD36_9PLAN</name>
<dbReference type="Pfam" id="PF03755">
    <property type="entry name" value="YicC-like_N"/>
    <property type="match status" value="1"/>
</dbReference>
<dbReference type="EMBL" id="DQAY01000147">
    <property type="protein sequence ID" value="HCO26002.1"/>
    <property type="molecule type" value="Genomic_DNA"/>
</dbReference>
<proteinExistence type="inferred from homology"/>
<evidence type="ECO:0000313" key="9">
    <source>
        <dbReference type="Proteomes" id="UP000263642"/>
    </source>
</evidence>
<evidence type="ECO:0000259" key="7">
    <source>
        <dbReference type="Pfam" id="PF08340"/>
    </source>
</evidence>
<dbReference type="PANTHER" id="PTHR30636">
    <property type="entry name" value="UPF0701 PROTEIN YICC"/>
    <property type="match status" value="1"/>
</dbReference>
<dbReference type="GO" id="GO:0004521">
    <property type="term" value="F:RNA endonuclease activity"/>
    <property type="evidence" value="ECO:0007669"/>
    <property type="project" value="InterPro"/>
</dbReference>
<reference evidence="8 9" key="1">
    <citation type="journal article" date="2018" name="Nat. Biotechnol.">
        <title>A standardized bacterial taxonomy based on genome phylogeny substantially revises the tree of life.</title>
        <authorList>
            <person name="Parks D.H."/>
            <person name="Chuvochina M."/>
            <person name="Waite D.W."/>
            <person name="Rinke C."/>
            <person name="Skarshewski A."/>
            <person name="Chaumeil P.A."/>
            <person name="Hugenholtz P."/>
        </authorList>
    </citation>
    <scope>NUCLEOTIDE SEQUENCE [LARGE SCALE GENOMIC DNA]</scope>
    <source>
        <strain evidence="8">UBA9375</strain>
    </source>
</reference>
<dbReference type="InterPro" id="IPR013551">
    <property type="entry name" value="YicC-like_C"/>
</dbReference>
<keyword evidence="2" id="KW-0540">Nuclease</keyword>
<evidence type="ECO:0000256" key="2">
    <source>
        <dbReference type="ARBA" id="ARBA00022722"/>
    </source>
</evidence>